<dbReference type="Gene3D" id="1.20.5.170">
    <property type="match status" value="1"/>
</dbReference>
<dbReference type="PANTHER" id="PTHR20544:SF0">
    <property type="entry name" value="NUCLEOPROTEIN TPR_MLP1 DOMAIN-CONTAINING PROTEIN"/>
    <property type="match status" value="1"/>
</dbReference>
<feature type="coiled-coil region" evidence="5">
    <location>
        <begin position="1087"/>
        <end position="1121"/>
    </location>
</feature>
<keyword evidence="2" id="KW-0963">Cytoplasm</keyword>
<comment type="caution">
    <text evidence="7">The sequence shown here is derived from an EMBL/GenBank/DDBJ whole genome shotgun (WGS) entry which is preliminary data.</text>
</comment>
<comment type="similarity">
    <text evidence="4">Belongs to the CEP135/TSGA10 family.</text>
</comment>
<evidence type="ECO:0000256" key="1">
    <source>
        <dbReference type="ARBA" id="ARBA00004114"/>
    </source>
</evidence>
<dbReference type="PANTHER" id="PTHR20544">
    <property type="entry name" value="CENTROSOMAL PROTEIN CEP135"/>
    <property type="match status" value="1"/>
</dbReference>
<gene>
    <name evidence="7" type="ORF">FBUS_05513</name>
</gene>
<feature type="region of interest" description="Disordered" evidence="6">
    <location>
        <begin position="126"/>
        <end position="148"/>
    </location>
</feature>
<protein>
    <recommendedName>
        <fullName evidence="9">Centrosomal protein of 135 kDa</fullName>
    </recommendedName>
</protein>
<reference evidence="7" key="1">
    <citation type="submission" date="2019-05" db="EMBL/GenBank/DDBJ databases">
        <title>Annotation for the trematode Fasciolopsis buski.</title>
        <authorList>
            <person name="Choi Y.-J."/>
        </authorList>
    </citation>
    <scope>NUCLEOTIDE SEQUENCE</scope>
    <source>
        <strain evidence="7">HT</strain>
        <tissue evidence="7">Whole worm</tissue>
    </source>
</reference>
<dbReference type="Gene3D" id="1.10.287.1490">
    <property type="match status" value="1"/>
</dbReference>
<organism evidence="7 8">
    <name type="scientific">Fasciolopsis buskii</name>
    <dbReference type="NCBI Taxonomy" id="27845"/>
    <lineage>
        <taxon>Eukaryota</taxon>
        <taxon>Metazoa</taxon>
        <taxon>Spiralia</taxon>
        <taxon>Lophotrochozoa</taxon>
        <taxon>Platyhelminthes</taxon>
        <taxon>Trematoda</taxon>
        <taxon>Digenea</taxon>
        <taxon>Plagiorchiida</taxon>
        <taxon>Echinostomata</taxon>
        <taxon>Echinostomatoidea</taxon>
        <taxon>Fasciolidae</taxon>
        <taxon>Fasciolopsis</taxon>
    </lineage>
</organism>
<feature type="region of interest" description="Disordered" evidence="6">
    <location>
        <begin position="286"/>
        <end position="309"/>
    </location>
</feature>
<evidence type="ECO:0000313" key="7">
    <source>
        <dbReference type="EMBL" id="KAA0197941.1"/>
    </source>
</evidence>
<dbReference type="OrthoDB" id="10254663at2759"/>
<feature type="region of interest" description="Disordered" evidence="6">
    <location>
        <begin position="231"/>
        <end position="269"/>
    </location>
</feature>
<feature type="compositionally biased region" description="Polar residues" evidence="6">
    <location>
        <begin position="300"/>
        <end position="309"/>
    </location>
</feature>
<dbReference type="InterPro" id="IPR051877">
    <property type="entry name" value="Centriole_BasalBody_StrucProt"/>
</dbReference>
<dbReference type="GO" id="GO:0005814">
    <property type="term" value="C:centriole"/>
    <property type="evidence" value="ECO:0007669"/>
    <property type="project" value="UniProtKB-SubCell"/>
</dbReference>
<keyword evidence="3" id="KW-0206">Cytoskeleton</keyword>
<evidence type="ECO:0000256" key="5">
    <source>
        <dbReference type="SAM" id="Coils"/>
    </source>
</evidence>
<dbReference type="AlphaFoldDB" id="A0A8E0RZY6"/>
<feature type="coiled-coil region" evidence="5">
    <location>
        <begin position="17"/>
        <end position="51"/>
    </location>
</feature>
<accession>A0A8E0RZY6</accession>
<evidence type="ECO:0000256" key="2">
    <source>
        <dbReference type="ARBA" id="ARBA00022490"/>
    </source>
</evidence>
<keyword evidence="5" id="KW-0175">Coiled coil</keyword>
<evidence type="ECO:0008006" key="9">
    <source>
        <dbReference type="Google" id="ProtNLM"/>
    </source>
</evidence>
<evidence type="ECO:0000313" key="8">
    <source>
        <dbReference type="Proteomes" id="UP000728185"/>
    </source>
</evidence>
<dbReference type="EMBL" id="LUCM01002048">
    <property type="protein sequence ID" value="KAA0197941.1"/>
    <property type="molecule type" value="Genomic_DNA"/>
</dbReference>
<evidence type="ECO:0000256" key="4">
    <source>
        <dbReference type="ARBA" id="ARBA00038123"/>
    </source>
</evidence>
<proteinExistence type="inferred from homology"/>
<keyword evidence="8" id="KW-1185">Reference proteome</keyword>
<dbReference type="Proteomes" id="UP000728185">
    <property type="component" value="Unassembled WGS sequence"/>
</dbReference>
<feature type="compositionally biased region" description="Basic and acidic residues" evidence="6">
    <location>
        <begin position="260"/>
        <end position="269"/>
    </location>
</feature>
<evidence type="ECO:0000256" key="3">
    <source>
        <dbReference type="ARBA" id="ARBA00023212"/>
    </source>
</evidence>
<dbReference type="SUPFAM" id="SSF57997">
    <property type="entry name" value="Tropomyosin"/>
    <property type="match status" value="2"/>
</dbReference>
<feature type="compositionally biased region" description="Polar residues" evidence="6">
    <location>
        <begin position="234"/>
        <end position="258"/>
    </location>
</feature>
<feature type="region of interest" description="Disordered" evidence="6">
    <location>
        <begin position="1000"/>
        <end position="1019"/>
    </location>
</feature>
<name>A0A8E0RZY6_9TREM</name>
<evidence type="ECO:0000256" key="6">
    <source>
        <dbReference type="SAM" id="MobiDB-lite"/>
    </source>
</evidence>
<comment type="subcellular location">
    <subcellularLocation>
        <location evidence="1">Cytoplasm</location>
        <location evidence="1">Cytoskeleton</location>
        <location evidence="1">Microtubule organizing center</location>
        <location evidence="1">Centrosome</location>
        <location evidence="1">Centriole</location>
    </subcellularLocation>
</comment>
<sequence>MPAVRLTKPQMGKSNTSKGYTKIIRDLNDEIDQLARQNQTLSENLSLYEKRISSEYHKESELEKQNKSLIDELCRVNKENVTAKADFRHQLDTLIADNNRLHMELAQAINKQNAIQMQAKQIEQEKATLERSLSETDRGKPNRENDARAMRNLVLRLEEDKKRLAQRIEKLTANERALVLELERVKRHGGFSSSKTKSISRLEEHLAGIEADRDYWRNQVELLQQMLAHPSLAPRSNSTSRVSSRLKSKPPSGQTKTTSKAKETPLQHKLEQQISELRADRDRLRMELDRSSRSRVHSPQPLTRSRSLNRLQNREDLLELTRLRQERDDLRRLLNKLEVQVQEIQKNVHTLTMERDQVNKLYNDARCEIQRLHQDLYALHENGDRVSYTSQTVLRRAESERDRALVDLSRVTAERDSLITKYKNATETAMTDKLRLTKQLDQLERNLKQVSMERDDAVRRSCESRQRVDELHSRHSQLEETMNERQELFKKANDEVNQLRNEVDVQQRIIEEKTEEAIQLGERLRVMELEVRRVRERGEESEKRLRLERDETVRLHNQLDQLHEENKNLQYETEKGNVERAELLKQQRHIDKRIQAMNVDCDRLTRQLDEANTRNAQLEEKIKQLEKDGVEQLGKYHVEKANSEKIQERLDAVVFSKNTAERRLAWSEQQLAESQNAASQLEAQLSAERDRNKWLTEANEKLTEDSRTLRATVELANKDKVHLESCIEDLTASNRQAARDRDEISQRFVTARERVVELEDCLKQAEQELKRNAEALRMERASCADFQQQLEITRRRADVAERDLAELGLRSHEAEDQLHKAETRVVQLERELRAEREDYKQLRTRLEACDEEKQATEDVSEEREELKQRVKDYLNELTRQERVVGERDSECTKLTDQLRLANEEAESWHSRWENTESKLSNIRVELDEREAELTCEKERADAREREISHLRTSLNSAEMQGSSATRAAAEASEQLQIARAEIETLTTEISRLRDSLVRMETEKSNAQREASGHRLDSDQLRAQLDDLELELEQLKDELEQERATNRGLQTTLQSSRQKEQNAVLEIQEKTAEVTALRDRITTVDERSDVMQRESERLRERLAESEREINRLSRSLSAERFEKERALSELRLSSLPVGYRPSGYSGYANGLYQSSTLPRDRPSVYRDRDLDY</sequence>